<dbReference type="Gene3D" id="3.40.630.10">
    <property type="entry name" value="Zn peptidases"/>
    <property type="match status" value="1"/>
</dbReference>
<protein>
    <submittedName>
        <fullName evidence="8">N-acetylated-alpha-linked acidic dipeptidase 2-like isoform X1</fullName>
    </submittedName>
</protein>
<dbReference type="InterPro" id="IPR007484">
    <property type="entry name" value="Peptidase_M28"/>
</dbReference>
<dbReference type="FunFam" id="1.20.930.40:FF:000007">
    <property type="entry name" value="Uncharacterized protein"/>
    <property type="match status" value="1"/>
</dbReference>
<dbReference type="FunFam" id="3.40.630.10:FF:000089">
    <property type="entry name" value="N-acetylated alpha-linked acidic dipeptidase like 1"/>
    <property type="match status" value="1"/>
</dbReference>
<evidence type="ECO:0000256" key="1">
    <source>
        <dbReference type="ARBA" id="ARBA00004401"/>
    </source>
</evidence>
<dbReference type="Proteomes" id="UP000515135">
    <property type="component" value="Unplaced"/>
</dbReference>
<dbReference type="SUPFAM" id="SSF53187">
    <property type="entry name" value="Zn-dependent exopeptidases"/>
    <property type="match status" value="1"/>
</dbReference>
<feature type="transmembrane region" description="Helical" evidence="3">
    <location>
        <begin position="83"/>
        <end position="104"/>
    </location>
</feature>
<evidence type="ECO:0000313" key="8">
    <source>
        <dbReference type="RefSeq" id="XP_019643025.1"/>
    </source>
</evidence>
<evidence type="ECO:0000259" key="4">
    <source>
        <dbReference type="Pfam" id="PF02225"/>
    </source>
</evidence>
<gene>
    <name evidence="8" type="primary">LOC109484217</name>
</gene>
<dbReference type="InterPro" id="IPR046450">
    <property type="entry name" value="PA_dom_sf"/>
</dbReference>
<dbReference type="AlphaFoldDB" id="A0A6P4ZPB3"/>
<name>A0A6P4ZPB3_BRABE</name>
<dbReference type="PANTHER" id="PTHR10404:SF77">
    <property type="entry name" value="GLUTAMATE CARBOXYPEPTIDASE 2 HOMOLOG"/>
    <property type="match status" value="1"/>
</dbReference>
<comment type="similarity">
    <text evidence="2">Belongs to the peptidase M28 family. M28B subfamily.</text>
</comment>
<evidence type="ECO:0000256" key="2">
    <source>
        <dbReference type="ARBA" id="ARBA00005634"/>
    </source>
</evidence>
<dbReference type="PANTHER" id="PTHR10404">
    <property type="entry name" value="N-ACETYLATED-ALPHA-LINKED ACIDIC DIPEPTIDASE"/>
    <property type="match status" value="1"/>
</dbReference>
<dbReference type="Pfam" id="PF04389">
    <property type="entry name" value="Peptidase_M28"/>
    <property type="match status" value="1"/>
</dbReference>
<dbReference type="CDD" id="cd02121">
    <property type="entry name" value="PA_GCPII_like"/>
    <property type="match status" value="1"/>
</dbReference>
<proteinExistence type="inferred from homology"/>
<dbReference type="SUPFAM" id="SSF47672">
    <property type="entry name" value="Transferrin receptor-like dimerisation domain"/>
    <property type="match status" value="1"/>
</dbReference>
<evidence type="ECO:0000256" key="3">
    <source>
        <dbReference type="SAM" id="Phobius"/>
    </source>
</evidence>
<keyword evidence="3" id="KW-0472">Membrane</keyword>
<feature type="domain" description="Peptidase M28" evidence="6">
    <location>
        <begin position="414"/>
        <end position="621"/>
    </location>
</feature>
<dbReference type="InterPro" id="IPR003137">
    <property type="entry name" value="PA_domain"/>
</dbReference>
<accession>A0A6P4ZPB3</accession>
<dbReference type="RefSeq" id="XP_019643025.1">
    <property type="nucleotide sequence ID" value="XM_019787466.1"/>
</dbReference>
<dbReference type="GO" id="GO:0005886">
    <property type="term" value="C:plasma membrane"/>
    <property type="evidence" value="ECO:0007669"/>
    <property type="project" value="UniProtKB-SubCell"/>
</dbReference>
<dbReference type="CDD" id="cd08022">
    <property type="entry name" value="M28_PSMA_like"/>
    <property type="match status" value="1"/>
</dbReference>
<dbReference type="SUPFAM" id="SSF52025">
    <property type="entry name" value="PA domain"/>
    <property type="match status" value="1"/>
</dbReference>
<dbReference type="InterPro" id="IPR036757">
    <property type="entry name" value="TFR-like_dimer_dom_sf"/>
</dbReference>
<dbReference type="InterPro" id="IPR007365">
    <property type="entry name" value="TFR-like_dimer_dom"/>
</dbReference>
<keyword evidence="7" id="KW-1185">Reference proteome</keyword>
<evidence type="ECO:0000259" key="6">
    <source>
        <dbReference type="Pfam" id="PF04389"/>
    </source>
</evidence>
<comment type="subcellular location">
    <subcellularLocation>
        <location evidence="1">Cell membrane</location>
        <topology evidence="1">Single-pass type II membrane protein</topology>
    </subcellularLocation>
</comment>
<feature type="domain" description="PA" evidence="4">
    <location>
        <begin position="233"/>
        <end position="320"/>
    </location>
</feature>
<feature type="domain" description="Transferrin receptor-like dimerisation" evidence="5">
    <location>
        <begin position="687"/>
        <end position="794"/>
    </location>
</feature>
<keyword evidence="3" id="KW-0812">Transmembrane</keyword>
<keyword evidence="3" id="KW-1133">Transmembrane helix</keyword>
<organism evidence="7 8">
    <name type="scientific">Branchiostoma belcheri</name>
    <name type="common">Amphioxus</name>
    <dbReference type="NCBI Taxonomy" id="7741"/>
    <lineage>
        <taxon>Eukaryota</taxon>
        <taxon>Metazoa</taxon>
        <taxon>Chordata</taxon>
        <taxon>Cephalochordata</taxon>
        <taxon>Leptocardii</taxon>
        <taxon>Amphioxiformes</taxon>
        <taxon>Branchiostomatidae</taxon>
        <taxon>Branchiostoma</taxon>
    </lineage>
</organism>
<dbReference type="Pfam" id="PF02225">
    <property type="entry name" value="PA"/>
    <property type="match status" value="1"/>
</dbReference>
<evidence type="ECO:0000259" key="5">
    <source>
        <dbReference type="Pfam" id="PF04253"/>
    </source>
</evidence>
<dbReference type="OrthoDB" id="5841748at2759"/>
<dbReference type="InterPro" id="IPR039373">
    <property type="entry name" value="Peptidase_M28B"/>
</dbReference>
<dbReference type="FunFam" id="3.50.30.30:FF:000045">
    <property type="entry name" value="Predicted protein"/>
    <property type="match status" value="1"/>
</dbReference>
<dbReference type="Gene3D" id="1.20.930.40">
    <property type="entry name" value="Transferrin receptor-like, dimerisation domain"/>
    <property type="match status" value="1"/>
</dbReference>
<dbReference type="GeneID" id="109484217"/>
<dbReference type="Pfam" id="PF04253">
    <property type="entry name" value="TFR_dimer"/>
    <property type="match status" value="1"/>
</dbReference>
<dbReference type="KEGG" id="bbel:109484217"/>
<reference evidence="8" key="1">
    <citation type="submission" date="2025-08" db="UniProtKB">
        <authorList>
            <consortium name="RefSeq"/>
        </authorList>
    </citation>
    <scope>IDENTIFICATION</scope>
    <source>
        <tissue evidence="8">Gonad</tissue>
    </source>
</reference>
<evidence type="ECO:0000313" key="7">
    <source>
        <dbReference type="Proteomes" id="UP000515135"/>
    </source>
</evidence>
<dbReference type="GO" id="GO:0004180">
    <property type="term" value="F:carboxypeptidase activity"/>
    <property type="evidence" value="ECO:0007669"/>
    <property type="project" value="TreeGrafter"/>
</dbReference>
<dbReference type="Gene3D" id="3.50.30.30">
    <property type="match status" value="1"/>
</dbReference>
<sequence length="802" mass="89332">MTILTNMAIGVELPNGSGLAGQNTHRGQQLQQQQANNMPGSTTISMSERSGYSRWAGDVDNIDIQIAPKEPGSQGWFSGRKGLVLRILVLGTLFVFGLILGYVIRRSTHGVPAKAVVGLQQDYRQDISQQLMQTMQAENIENNLRWLTNQSHVGGSDESYRLAQQIRQKLQDFGFDATQLKRYKVLLSYPDRTKPNTVSFVEGDNTLFHTTGQQYSDLSLFQPYNAYSPNGTVEGKVVYANYGRMEDFKKLVDKGINCTGRIVIMRYGKIYRGDKVEHAAAAGAIGVVLYSDPADYAIHGSNDTYNVSWWLPRDGVQTGDIRAGMGDPLTPMYPAIDNVTRLNESDANLPKIPSQPISYKDAEQFLNMLDGQDAPTDWIGGITNVQYKLDQTENNDRKMKLEVNNKRVTKSIYNVIGTIRGAIEPDRYVIVGNHRDAWTYGAIDPSSGTACFLELARALGQMVQSGWRPRRTIILASWGAEEFGTIGSTEWVEENINELTEKAVAYLNIDAAVNGNQTLWAGASPHLSQVIQEAAKQVPCPHHEEMSVYQQWAKSLPVEPRKSDSPPKVLSLHNGVKRSDWDAFLLLAGISSLDVSYTKDPNLKVPFYPVYHTQYETFDYMKRFIDPDFSVHLGTVRVLGETALRLADSFILPMNCSLYADALSTYVSDLEKRYGQKKLNDNLFLGYLKYAVSQFSQASKTMQEVIATADRSNPLLIRSHNDKLMQMERHMLNPSGLPGRPQYRHLVFAPSQHDSYTGATFPGVVDAIEDGDWVAAHQQLSIITVTIESAAKNMDDGAIKGP</sequence>